<feature type="transmembrane region" description="Helical" evidence="9">
    <location>
        <begin position="87"/>
        <end position="106"/>
    </location>
</feature>
<evidence type="ECO:0000313" key="10">
    <source>
        <dbReference type="EMBL" id="AYR06589.1"/>
    </source>
</evidence>
<reference evidence="10" key="1">
    <citation type="journal article" date="2018" name="Genome Biol. Evol.">
        <title>Mitochondrial and Plastid Genomes from Coralline Red Algae Provide Insights into the Incongruent Evolutionary Histories of Organelles.</title>
        <authorList>
            <person name="Lee J."/>
            <person name="Song H.J."/>
            <person name="In Park S."/>
            <person name="Lee Y.M."/>
            <person name="Jeong S.Y."/>
            <person name="Oh Cho T."/>
            <person name="Kim J.H."/>
            <person name="Choi H.G."/>
            <person name="Choi C.G."/>
            <person name="Nelson W.A."/>
            <person name="Fredericq S."/>
            <person name="Bhattacharya D."/>
            <person name="Su Yoon H."/>
        </authorList>
    </citation>
    <scope>NUCLEOTIDE SEQUENCE</scope>
</reference>
<keyword evidence="6 8" id="KW-0408">Iron</keyword>
<evidence type="ECO:0000256" key="1">
    <source>
        <dbReference type="ARBA" id="ARBA00004141"/>
    </source>
</evidence>
<dbReference type="Gene3D" id="1.20.1300.10">
    <property type="entry name" value="Fumarate reductase/succinate dehydrogenase, transmembrane subunit"/>
    <property type="match status" value="1"/>
</dbReference>
<evidence type="ECO:0000256" key="3">
    <source>
        <dbReference type="ARBA" id="ARBA00022692"/>
    </source>
</evidence>
<sequence>MCGRFESYSRRKKFNYLLKKVFKILNRPLSPHLTIYTSQITSIYSIWHRIAGVVLIFLLIIFLVLCKMSSFIILNTKILKIYFCTHLWIKNCIFFNVTLLLLYHLINGLRHINWDLGFNLSINLLLNSAKISILLLFIFWILLLQRIIN</sequence>
<dbReference type="InterPro" id="IPR000701">
    <property type="entry name" value="SuccDH_FuR_B_TM-su"/>
</dbReference>
<dbReference type="PIRSF" id="PIRSF000178">
    <property type="entry name" value="SDH_cyt_b560"/>
    <property type="match status" value="1"/>
</dbReference>
<evidence type="ECO:0000256" key="8">
    <source>
        <dbReference type="PIRSR" id="PIRSR000178-1"/>
    </source>
</evidence>
<feature type="transmembrane region" description="Helical" evidence="9">
    <location>
        <begin position="46"/>
        <end position="66"/>
    </location>
</feature>
<dbReference type="GO" id="GO:0006121">
    <property type="term" value="P:mitochondrial electron transport, succinate to ubiquinone"/>
    <property type="evidence" value="ECO:0007669"/>
    <property type="project" value="TreeGrafter"/>
</dbReference>
<geneLocation type="mitochondrion" evidence="10"/>
<feature type="binding site" description="axial binding residue" evidence="8">
    <location>
        <position position="104"/>
    </location>
    <ligand>
        <name>heme</name>
        <dbReference type="ChEBI" id="CHEBI:30413"/>
        <note>ligand shared with second transmembrane subunit</note>
    </ligand>
    <ligandPart>
        <name>Fe</name>
        <dbReference type="ChEBI" id="CHEBI:18248"/>
    </ligandPart>
</feature>
<dbReference type="SUPFAM" id="SSF81343">
    <property type="entry name" value="Fumarate reductase respiratory complex transmembrane subunits"/>
    <property type="match status" value="1"/>
</dbReference>
<organism evidence="10">
    <name type="scientific">Lithothamnion sp</name>
    <dbReference type="NCBI Taxonomy" id="1940749"/>
    <lineage>
        <taxon>Eukaryota</taxon>
        <taxon>Rhodophyta</taxon>
        <taxon>Florideophyceae</taxon>
        <taxon>Corallinophycidae</taxon>
        <taxon>Hapalidiales</taxon>
        <taxon>Hapalidiaceae</taxon>
        <taxon>Melobesioideae</taxon>
        <taxon>Lithothamnion</taxon>
    </lineage>
</organism>
<name>A0A3G3MIF4_9FLOR</name>
<evidence type="ECO:0000256" key="6">
    <source>
        <dbReference type="ARBA" id="ARBA00023004"/>
    </source>
</evidence>
<evidence type="ECO:0000256" key="7">
    <source>
        <dbReference type="ARBA" id="ARBA00023136"/>
    </source>
</evidence>
<dbReference type="GO" id="GO:0005739">
    <property type="term" value="C:mitochondrion"/>
    <property type="evidence" value="ECO:0007669"/>
    <property type="project" value="GOC"/>
</dbReference>
<dbReference type="PANTHER" id="PTHR10978">
    <property type="entry name" value="SUCCINATE DEHYDROGENASE CYTOCHROME B560 SUBUNIT"/>
    <property type="match status" value="1"/>
</dbReference>
<dbReference type="InterPro" id="IPR018495">
    <property type="entry name" value="Succ_DH_cyt_bsu_CS"/>
</dbReference>
<keyword evidence="10" id="KW-0496">Mitochondrion</keyword>
<dbReference type="NCBIfam" id="TIGR02970">
    <property type="entry name" value="succ_dehyd_cytB"/>
    <property type="match status" value="1"/>
</dbReference>
<keyword evidence="2 8" id="KW-0349">Heme</keyword>
<comment type="subcellular location">
    <subcellularLocation>
        <location evidence="1">Membrane</location>
        <topology evidence="1">Multi-pass membrane protein</topology>
    </subcellularLocation>
</comment>
<dbReference type="InterPro" id="IPR034804">
    <property type="entry name" value="SQR/QFR_C/D"/>
</dbReference>
<keyword evidence="5 9" id="KW-1133">Transmembrane helix</keyword>
<protein>
    <submittedName>
        <fullName evidence="10">Succinate:cytochrome c oxidoreductase subunit 3</fullName>
    </submittedName>
</protein>
<evidence type="ECO:0000256" key="4">
    <source>
        <dbReference type="ARBA" id="ARBA00022723"/>
    </source>
</evidence>
<comment type="cofactor">
    <cofactor evidence="8">
        <name>heme</name>
        <dbReference type="ChEBI" id="CHEBI:30413"/>
    </cofactor>
    <text evidence="8">The heme is bound between the two transmembrane subunits.</text>
</comment>
<dbReference type="GO" id="GO:0016020">
    <property type="term" value="C:membrane"/>
    <property type="evidence" value="ECO:0007669"/>
    <property type="project" value="UniProtKB-SubCell"/>
</dbReference>
<dbReference type="EMBL" id="MH281621">
    <property type="protein sequence ID" value="AYR06589.1"/>
    <property type="molecule type" value="Genomic_DNA"/>
</dbReference>
<dbReference type="AlphaFoldDB" id="A0A3G3MIF4"/>
<evidence type="ECO:0000256" key="9">
    <source>
        <dbReference type="SAM" id="Phobius"/>
    </source>
</evidence>
<dbReference type="PANTHER" id="PTHR10978:SF5">
    <property type="entry name" value="SUCCINATE DEHYDROGENASE CYTOCHROME B560 SUBUNIT, MITOCHONDRIAL"/>
    <property type="match status" value="1"/>
</dbReference>
<evidence type="ECO:0000256" key="2">
    <source>
        <dbReference type="ARBA" id="ARBA00022617"/>
    </source>
</evidence>
<gene>
    <name evidence="10" type="primary">sdh3</name>
</gene>
<dbReference type="PROSITE" id="PS01001">
    <property type="entry name" value="SDH_CYT_2"/>
    <property type="match status" value="1"/>
</dbReference>
<proteinExistence type="predicted"/>
<dbReference type="GO" id="GO:0006099">
    <property type="term" value="P:tricarboxylic acid cycle"/>
    <property type="evidence" value="ECO:0007669"/>
    <property type="project" value="InterPro"/>
</dbReference>
<dbReference type="CDD" id="cd03499">
    <property type="entry name" value="SQR_TypeC_SdhC"/>
    <property type="match status" value="1"/>
</dbReference>
<accession>A0A3G3MIF4</accession>
<dbReference type="InterPro" id="IPR014314">
    <property type="entry name" value="Succ_DH_cytb556"/>
</dbReference>
<keyword evidence="7 9" id="KW-0472">Membrane</keyword>
<dbReference type="GO" id="GO:0009055">
    <property type="term" value="F:electron transfer activity"/>
    <property type="evidence" value="ECO:0007669"/>
    <property type="project" value="InterPro"/>
</dbReference>
<keyword evidence="4 8" id="KW-0479">Metal-binding</keyword>
<dbReference type="GO" id="GO:0046872">
    <property type="term" value="F:metal ion binding"/>
    <property type="evidence" value="ECO:0007669"/>
    <property type="project" value="UniProtKB-KW"/>
</dbReference>
<feature type="transmembrane region" description="Helical" evidence="9">
    <location>
        <begin position="118"/>
        <end position="143"/>
    </location>
</feature>
<dbReference type="Pfam" id="PF01127">
    <property type="entry name" value="Sdh_cyt"/>
    <property type="match status" value="1"/>
</dbReference>
<keyword evidence="3 9" id="KW-0812">Transmembrane</keyword>
<evidence type="ECO:0000256" key="5">
    <source>
        <dbReference type="ARBA" id="ARBA00022989"/>
    </source>
</evidence>